<organism evidence="13 14">
    <name type="scientific">Hemibagrus wyckioides</name>
    <dbReference type="NCBI Taxonomy" id="337641"/>
    <lineage>
        <taxon>Eukaryota</taxon>
        <taxon>Metazoa</taxon>
        <taxon>Chordata</taxon>
        <taxon>Craniata</taxon>
        <taxon>Vertebrata</taxon>
        <taxon>Euteleostomi</taxon>
        <taxon>Actinopterygii</taxon>
        <taxon>Neopterygii</taxon>
        <taxon>Teleostei</taxon>
        <taxon>Ostariophysi</taxon>
        <taxon>Siluriformes</taxon>
        <taxon>Bagridae</taxon>
        <taxon>Hemibagrus</taxon>
    </lineage>
</organism>
<dbReference type="FunFam" id="1.25.10.10:FF:000148">
    <property type="entry name" value="SIL1 nucleotide exchange factor"/>
    <property type="match status" value="1"/>
</dbReference>
<evidence type="ECO:0000256" key="1">
    <source>
        <dbReference type="ARBA" id="ARBA00004319"/>
    </source>
</evidence>
<keyword evidence="4" id="KW-0813">Transport</keyword>
<feature type="domain" description="Nucleotide exchange factor Fes1" evidence="12">
    <location>
        <begin position="166"/>
        <end position="243"/>
    </location>
</feature>
<keyword evidence="14" id="KW-1185">Reference proteome</keyword>
<accession>A0A9D3SRS8</accession>
<evidence type="ECO:0000256" key="10">
    <source>
        <dbReference type="ARBA" id="ARBA00037748"/>
    </source>
</evidence>
<dbReference type="EMBL" id="JAHKSW010000008">
    <property type="protein sequence ID" value="KAG7329088.1"/>
    <property type="molecule type" value="Genomic_DNA"/>
</dbReference>
<reference evidence="13 14" key="1">
    <citation type="submission" date="2021-06" db="EMBL/GenBank/DDBJ databases">
        <title>Chromosome-level genome assembly of the red-tail catfish (Hemibagrus wyckioides).</title>
        <authorList>
            <person name="Shao F."/>
        </authorList>
    </citation>
    <scope>NUCLEOTIDE SEQUENCE [LARGE SCALE GENOMIC DNA]</scope>
    <source>
        <strain evidence="13">EC202008001</strain>
        <tissue evidence="13">Blood</tissue>
    </source>
</reference>
<comment type="similarity">
    <text evidence="2">Belongs to the SIL1 family.</text>
</comment>
<dbReference type="OrthoDB" id="448649at2759"/>
<proteinExistence type="inferred from homology"/>
<comment type="function">
    <text evidence="10">Required for protein translocation and folding in the endoplasmic reticulum (ER). Functions as a nucleotide exchange factor for the ER lumenal chaperone HSPA5.</text>
</comment>
<dbReference type="SUPFAM" id="SSF48371">
    <property type="entry name" value="ARM repeat"/>
    <property type="match status" value="1"/>
</dbReference>
<feature type="compositionally biased region" description="Basic and acidic residues" evidence="11">
    <location>
        <begin position="163"/>
        <end position="175"/>
    </location>
</feature>
<dbReference type="PANTHER" id="PTHR19316:SF35">
    <property type="entry name" value="NUCLEOTIDE EXCHANGE FACTOR SIL1"/>
    <property type="match status" value="1"/>
</dbReference>
<evidence type="ECO:0000256" key="9">
    <source>
        <dbReference type="ARBA" id="ARBA00023180"/>
    </source>
</evidence>
<evidence type="ECO:0000313" key="14">
    <source>
        <dbReference type="Proteomes" id="UP000824219"/>
    </source>
</evidence>
<dbReference type="GO" id="GO:0015031">
    <property type="term" value="P:protein transport"/>
    <property type="evidence" value="ECO:0007669"/>
    <property type="project" value="UniProtKB-KW"/>
</dbReference>
<keyword evidence="5" id="KW-0732">Signal</keyword>
<gene>
    <name evidence="13" type="ORF">KOW79_007262</name>
</gene>
<evidence type="ECO:0000256" key="3">
    <source>
        <dbReference type="ARBA" id="ARBA00015352"/>
    </source>
</evidence>
<name>A0A9D3SRS8_9TELE</name>
<feature type="region of interest" description="Disordered" evidence="11">
    <location>
        <begin position="163"/>
        <end position="183"/>
    </location>
</feature>
<sequence>MGEQALVRQSTNMISMRLSKITCVLSIVRHQQNHFTAIVTMKAHFRIVVGFIVHLSVLICGHTEKFPVALTIVDDGTFNKAEDAQDPKDLDVFDPSPKWQTLKPGQTVTAGSHVRLNLQTGQREVKLGDDEYLPDRKSMQGLRNTQTPLFTSRELKQALKKFKDDTTKRNSEQGKESSQPLVRSMDELKRDLAMSDLLLETDVQIMSKQLSKFSSTNTTIDQRVAALLDLEYLVHQVDNAHNLVFMGGIELLNGALNNTDFRLQESAAFVLGSAVSSNPSVQDVALESGTLQKLLTMLATPRPMSVKKKVLFAVASLLRHFPPAQSQFVKLGGLQLLVELFQAQGAEVLRVRIITLLSDLITEQDMISQTGIDPPSTQQEHFQQYSDIPLFPMLVEQGWCSLVPEILGCPNHDWREKTLQALLALMPHCQTLYLQNPTLSTSLGFLQKQYQELAFGERTLGEDDGYFGEILVLVESVMVKIQ</sequence>
<keyword evidence="7" id="KW-0653">Protein transport</keyword>
<comment type="caution">
    <text evidence="13">The sequence shown here is derived from an EMBL/GenBank/DDBJ whole genome shotgun (WGS) entry which is preliminary data.</text>
</comment>
<dbReference type="InterPro" id="IPR013918">
    <property type="entry name" value="Nucleotide_exch_fac_Fes1"/>
</dbReference>
<dbReference type="InterPro" id="IPR016024">
    <property type="entry name" value="ARM-type_fold"/>
</dbReference>
<dbReference type="InterPro" id="IPR050693">
    <property type="entry name" value="Hsp70_NEF-Inhibitors"/>
</dbReference>
<evidence type="ECO:0000313" key="13">
    <source>
        <dbReference type="EMBL" id="KAG7329088.1"/>
    </source>
</evidence>
<evidence type="ECO:0000256" key="11">
    <source>
        <dbReference type="SAM" id="MobiDB-lite"/>
    </source>
</evidence>
<evidence type="ECO:0000259" key="12">
    <source>
        <dbReference type="Pfam" id="PF08609"/>
    </source>
</evidence>
<dbReference type="AlphaFoldDB" id="A0A9D3SRS8"/>
<dbReference type="Proteomes" id="UP000824219">
    <property type="component" value="Linkage Group LG08"/>
</dbReference>
<dbReference type="InterPro" id="IPR011989">
    <property type="entry name" value="ARM-like"/>
</dbReference>
<comment type="subcellular location">
    <subcellularLocation>
        <location evidence="1">Endoplasmic reticulum lumen</location>
    </subcellularLocation>
</comment>
<keyword evidence="9" id="KW-0325">Glycoprotein</keyword>
<protein>
    <recommendedName>
        <fullName evidence="3">Nucleotide exchange factor SIL1</fullName>
    </recommendedName>
</protein>
<evidence type="ECO:0000256" key="8">
    <source>
        <dbReference type="ARBA" id="ARBA00023010"/>
    </source>
</evidence>
<evidence type="ECO:0000256" key="2">
    <source>
        <dbReference type="ARBA" id="ARBA00010588"/>
    </source>
</evidence>
<keyword evidence="6" id="KW-0256">Endoplasmic reticulum</keyword>
<evidence type="ECO:0000256" key="4">
    <source>
        <dbReference type="ARBA" id="ARBA00022448"/>
    </source>
</evidence>
<dbReference type="GO" id="GO:0000774">
    <property type="term" value="F:adenyl-nucleotide exchange factor activity"/>
    <property type="evidence" value="ECO:0007669"/>
    <property type="project" value="TreeGrafter"/>
</dbReference>
<evidence type="ECO:0000256" key="5">
    <source>
        <dbReference type="ARBA" id="ARBA00022729"/>
    </source>
</evidence>
<keyword evidence="8" id="KW-0811">Translocation</keyword>
<dbReference type="Gene3D" id="1.25.10.10">
    <property type="entry name" value="Leucine-rich Repeat Variant"/>
    <property type="match status" value="1"/>
</dbReference>
<dbReference type="Pfam" id="PF08609">
    <property type="entry name" value="Fes1"/>
    <property type="match status" value="1"/>
</dbReference>
<evidence type="ECO:0000256" key="7">
    <source>
        <dbReference type="ARBA" id="ARBA00022927"/>
    </source>
</evidence>
<dbReference type="GO" id="GO:0005788">
    <property type="term" value="C:endoplasmic reticulum lumen"/>
    <property type="evidence" value="ECO:0007669"/>
    <property type="project" value="UniProtKB-SubCell"/>
</dbReference>
<evidence type="ECO:0000256" key="6">
    <source>
        <dbReference type="ARBA" id="ARBA00022824"/>
    </source>
</evidence>
<dbReference type="PANTHER" id="PTHR19316">
    <property type="entry name" value="PROTEIN FOLDING REGULATOR"/>
    <property type="match status" value="1"/>
</dbReference>